<feature type="domain" description="Glycosyl hydrolase family 36 N-terminal" evidence="10">
    <location>
        <begin position="67"/>
        <end position="306"/>
    </location>
</feature>
<evidence type="ECO:0000256" key="6">
    <source>
        <dbReference type="PIRSR" id="PIRSR005536-1"/>
    </source>
</evidence>
<evidence type="ECO:0000259" key="10">
    <source>
        <dbReference type="Pfam" id="PF16875"/>
    </source>
</evidence>
<feature type="binding site" evidence="7">
    <location>
        <position position="221"/>
    </location>
    <ligand>
        <name>substrate</name>
    </ligand>
</feature>
<comment type="catalytic activity">
    <reaction evidence="1 5">
        <text>Hydrolysis of terminal, non-reducing alpha-D-galactose residues in alpha-D-galactosides, including galactose oligosaccharides, galactomannans and galactolipids.</text>
        <dbReference type="EC" id="3.2.1.22"/>
    </reaction>
</comment>
<dbReference type="EMBL" id="CP086719">
    <property type="protein sequence ID" value="WOO84290.1"/>
    <property type="molecule type" value="Genomic_DNA"/>
</dbReference>
<feature type="binding site" evidence="7">
    <location>
        <position position="485"/>
    </location>
    <ligand>
        <name>substrate</name>
    </ligand>
</feature>
<dbReference type="InterPro" id="IPR038417">
    <property type="entry name" value="Alpga-gal_N_sf"/>
</dbReference>
<evidence type="ECO:0000259" key="9">
    <source>
        <dbReference type="Pfam" id="PF16874"/>
    </source>
</evidence>
<evidence type="ECO:0000256" key="3">
    <source>
        <dbReference type="ARBA" id="ARBA00022801"/>
    </source>
</evidence>
<dbReference type="InterPro" id="IPR031704">
    <property type="entry name" value="Glyco_hydro_36_N"/>
</dbReference>
<evidence type="ECO:0000256" key="2">
    <source>
        <dbReference type="ARBA" id="ARBA00012755"/>
    </source>
</evidence>
<dbReference type="InterPro" id="IPR002252">
    <property type="entry name" value="Glyco_hydro_36"/>
</dbReference>
<dbReference type="InterPro" id="IPR000111">
    <property type="entry name" value="Glyco_hydro_27/36_CS"/>
</dbReference>
<dbReference type="Pfam" id="PF16875">
    <property type="entry name" value="Glyco_hydro_36N"/>
    <property type="match status" value="1"/>
</dbReference>
<dbReference type="InterPro" id="IPR050985">
    <property type="entry name" value="Alpha-glycosidase_related"/>
</dbReference>
<feature type="binding site" evidence="7">
    <location>
        <begin position="518"/>
        <end position="522"/>
    </location>
    <ligand>
        <name>substrate</name>
    </ligand>
</feature>
<keyword evidence="3 5" id="KW-0378">Hydrolase</keyword>
<evidence type="ECO:0000256" key="4">
    <source>
        <dbReference type="ARBA" id="ARBA00023295"/>
    </source>
</evidence>
<dbReference type="Gene3D" id="2.60.40.1180">
    <property type="entry name" value="Golgi alpha-mannosidase II"/>
    <property type="match status" value="1"/>
</dbReference>
<dbReference type="InterPro" id="IPR017853">
    <property type="entry name" value="GH"/>
</dbReference>
<feature type="domain" description="Glycosyl hydrolase family 36 C-terminal" evidence="9">
    <location>
        <begin position="683"/>
        <end position="755"/>
    </location>
</feature>
<dbReference type="PRINTS" id="PR00743">
    <property type="entry name" value="GLHYDRLASE36"/>
</dbReference>
<gene>
    <name evidence="11" type="primary">aglC_1</name>
    <name evidence="11" type="ORF">LOC62_06G007810</name>
</gene>
<dbReference type="EC" id="3.2.1.22" evidence="2 5"/>
<dbReference type="AlphaFoldDB" id="A0AAF0YCP0"/>
<dbReference type="GO" id="GO:0016052">
    <property type="term" value="P:carbohydrate catabolic process"/>
    <property type="evidence" value="ECO:0007669"/>
    <property type="project" value="InterPro"/>
</dbReference>
<dbReference type="PANTHER" id="PTHR43053">
    <property type="entry name" value="GLYCOSIDASE FAMILY 31"/>
    <property type="match status" value="1"/>
</dbReference>
<evidence type="ECO:0000313" key="12">
    <source>
        <dbReference type="Proteomes" id="UP000827549"/>
    </source>
</evidence>
<sequence length="760" mass="83680">MTQVANGHGANGHAAASAAKPRRVEAIRVEPPTTPAPVDGEEQRPTGPTFHLNPANASYIIRVTADGDLDHVHWGARTRNAHTSPDGGRDSWGPVRTRREFPDAGHGDFRQPAYRISHAGTAITDLRYKGYDIVSGKPPLSGLPATFGADDAVSTLEIHLEDELAGIKATLSYGVFHHLPVVTRSVRLTAGAEGAVVDELASLSIDFPVGDYEMLYTYGQWARENQVVRRKVDHGIQGFQSLAGYTSAAHNPFFALVNPTTTESLGQAWGFSLVYTGSFAAQVEVAAKGYARASLGLNPAHLSWALGPGESFTSPEVVCVYSGSGVGGMSRAFHNLYRQHLSRSDWTHRTRPTLINNWEATYFDLSQDVLLPIAERAAGLGIKMFVMDDGWFGVKHPRVNDHQGLGDWTPNPLRFPDGLDTFANRVTDLKVKPLPGDNDTAVAGATHMQFGIWVEPEMVNPKSELYENHPDWVLHSGKYPHTTARNQLVLNVGLPEVQDYIVDVVSKLLSSSNISYVKWDNNRGMHELQHPSDSHRYILGLYSVLDRLTTAFPDVLWEGCASGGARFDPGLLYYWPQHWVSDNTDARDRVSIQLGLSLVYPPSTFGCHVSAVPNHITDRKTPLEFRAHVAMLGGSFGLELDATKLSDDDAKQLPAILALSEKVNPYIIHGDMYRLSPWESTSPAVLYVLPSGDAVLFAFQLKDAHFPDQPEPIRLQGLDKDAEYEFDGEVYGGDELSTAGWNWWKEGDYQSRVVFVNKVK</sequence>
<feature type="compositionally biased region" description="Low complexity" evidence="8">
    <location>
        <begin position="1"/>
        <end position="19"/>
    </location>
</feature>
<dbReference type="Pfam" id="PF16874">
    <property type="entry name" value="Glyco_hydro_36C"/>
    <property type="match status" value="1"/>
</dbReference>
<dbReference type="RefSeq" id="XP_062630316.1">
    <property type="nucleotide sequence ID" value="XM_062774332.1"/>
</dbReference>
<protein>
    <recommendedName>
        <fullName evidence="2 5">Alpha-galactosidase</fullName>
        <ecNumber evidence="2 5">3.2.1.22</ecNumber>
    </recommendedName>
</protein>
<keyword evidence="12" id="KW-1185">Reference proteome</keyword>
<dbReference type="Gene3D" id="2.70.98.60">
    <property type="entry name" value="alpha-galactosidase from lactobacil brevis"/>
    <property type="match status" value="1"/>
</dbReference>
<feature type="binding site" evidence="7">
    <location>
        <begin position="388"/>
        <end position="389"/>
    </location>
    <ligand>
        <name>substrate</name>
    </ligand>
</feature>
<dbReference type="PANTHER" id="PTHR43053:SF3">
    <property type="entry name" value="ALPHA-GALACTOSIDASE C-RELATED"/>
    <property type="match status" value="1"/>
</dbReference>
<accession>A0AAF0YCP0</accession>
<evidence type="ECO:0000256" key="5">
    <source>
        <dbReference type="PIRNR" id="PIRNR005536"/>
    </source>
</evidence>
<organism evidence="11 12">
    <name type="scientific">Vanrija pseudolonga</name>
    <dbReference type="NCBI Taxonomy" id="143232"/>
    <lineage>
        <taxon>Eukaryota</taxon>
        <taxon>Fungi</taxon>
        <taxon>Dikarya</taxon>
        <taxon>Basidiomycota</taxon>
        <taxon>Agaricomycotina</taxon>
        <taxon>Tremellomycetes</taxon>
        <taxon>Trichosporonales</taxon>
        <taxon>Trichosporonaceae</taxon>
        <taxon>Vanrija</taxon>
    </lineage>
</organism>
<feature type="compositionally biased region" description="Basic and acidic residues" evidence="8">
    <location>
        <begin position="97"/>
        <end position="109"/>
    </location>
</feature>
<evidence type="ECO:0000256" key="1">
    <source>
        <dbReference type="ARBA" id="ARBA00001255"/>
    </source>
</evidence>
<dbReference type="PIRSF" id="PIRSF005536">
    <property type="entry name" value="Agal"/>
    <property type="match status" value="1"/>
</dbReference>
<dbReference type="CDD" id="cd14791">
    <property type="entry name" value="GH36"/>
    <property type="match status" value="1"/>
</dbReference>
<feature type="region of interest" description="Disordered" evidence="8">
    <location>
        <begin position="76"/>
        <end position="109"/>
    </location>
</feature>
<proteinExistence type="inferred from homology"/>
<feature type="region of interest" description="Disordered" evidence="8">
    <location>
        <begin position="1"/>
        <end position="52"/>
    </location>
</feature>
<dbReference type="Gene3D" id="3.20.20.70">
    <property type="entry name" value="Aldolase class I"/>
    <property type="match status" value="1"/>
</dbReference>
<feature type="binding site" evidence="7">
    <location>
        <position position="560"/>
    </location>
    <ligand>
        <name>substrate</name>
    </ligand>
</feature>
<evidence type="ECO:0000313" key="11">
    <source>
        <dbReference type="EMBL" id="WOO84290.1"/>
    </source>
</evidence>
<evidence type="ECO:0000256" key="8">
    <source>
        <dbReference type="SAM" id="MobiDB-lite"/>
    </source>
</evidence>
<feature type="active site" description="Nucleophile" evidence="6">
    <location>
        <position position="520"/>
    </location>
</feature>
<dbReference type="GeneID" id="87810981"/>
<dbReference type="InterPro" id="IPR031705">
    <property type="entry name" value="Glyco_hydro_36_C"/>
</dbReference>
<dbReference type="InterPro" id="IPR013780">
    <property type="entry name" value="Glyco_hydro_b"/>
</dbReference>
<dbReference type="Pfam" id="PF02065">
    <property type="entry name" value="Melibiase"/>
    <property type="match status" value="1"/>
</dbReference>
<evidence type="ECO:0000256" key="7">
    <source>
        <dbReference type="PIRSR" id="PIRSR005536-2"/>
    </source>
</evidence>
<dbReference type="SUPFAM" id="SSF51445">
    <property type="entry name" value="(Trans)glycosidases"/>
    <property type="match status" value="1"/>
</dbReference>
<feature type="active site" description="Proton donor" evidence="6">
    <location>
        <position position="582"/>
    </location>
</feature>
<feature type="binding site" evidence="7">
    <location>
        <position position="582"/>
    </location>
    <ligand>
        <name>substrate</name>
    </ligand>
</feature>
<keyword evidence="4 5" id="KW-0326">Glycosidase</keyword>
<comment type="similarity">
    <text evidence="5">Belongs to the glycosyl hydrolase.</text>
</comment>
<name>A0AAF0YCP0_9TREE</name>
<dbReference type="PROSITE" id="PS00512">
    <property type="entry name" value="ALPHA_GALACTOSIDASE"/>
    <property type="match status" value="1"/>
</dbReference>
<reference evidence="11" key="1">
    <citation type="submission" date="2023-10" db="EMBL/GenBank/DDBJ databases">
        <authorList>
            <person name="Noh H."/>
        </authorList>
    </citation>
    <scope>NUCLEOTIDE SEQUENCE</scope>
    <source>
        <strain evidence="11">DUCC4014</strain>
    </source>
</reference>
<dbReference type="GO" id="GO:0004557">
    <property type="term" value="F:alpha-galactosidase activity"/>
    <property type="evidence" value="ECO:0007669"/>
    <property type="project" value="UniProtKB-UniRule"/>
</dbReference>
<dbReference type="FunFam" id="3.20.20.70:FF:000118">
    <property type="entry name" value="Alpha-galactosidase"/>
    <property type="match status" value="1"/>
</dbReference>
<dbReference type="InterPro" id="IPR013785">
    <property type="entry name" value="Aldolase_TIM"/>
</dbReference>
<dbReference type="Proteomes" id="UP000827549">
    <property type="component" value="Chromosome 6"/>
</dbReference>
<comment type="function">
    <text evidence="5">Hydrolyzes a variety of simple alpha-D-galactoside as well as more complex molecules such as oligosaccharides and polysaccharides.</text>
</comment>